<accession>A0A0G4F2V6</accession>
<dbReference type="Proteomes" id="UP000041254">
    <property type="component" value="Unassembled WGS sequence"/>
</dbReference>
<gene>
    <name evidence="2" type="ORF">Vbra_5598</name>
</gene>
<feature type="compositionally biased region" description="Basic and acidic residues" evidence="1">
    <location>
        <begin position="265"/>
        <end position="278"/>
    </location>
</feature>
<name>A0A0G4F2V6_VITBC</name>
<reference evidence="2 3" key="1">
    <citation type="submission" date="2014-11" db="EMBL/GenBank/DDBJ databases">
        <authorList>
            <person name="Zhu J."/>
            <person name="Qi W."/>
            <person name="Song R."/>
        </authorList>
    </citation>
    <scope>NUCLEOTIDE SEQUENCE [LARGE SCALE GENOMIC DNA]</scope>
</reference>
<evidence type="ECO:0000313" key="3">
    <source>
        <dbReference type="Proteomes" id="UP000041254"/>
    </source>
</evidence>
<dbReference type="AlphaFoldDB" id="A0A0G4F2V6"/>
<evidence type="ECO:0000313" key="2">
    <source>
        <dbReference type="EMBL" id="CEM06371.1"/>
    </source>
</evidence>
<protein>
    <submittedName>
        <fullName evidence="2">Uncharacterized protein</fullName>
    </submittedName>
</protein>
<dbReference type="EMBL" id="CDMY01000366">
    <property type="protein sequence ID" value="CEM06371.1"/>
    <property type="molecule type" value="Genomic_DNA"/>
</dbReference>
<proteinExistence type="predicted"/>
<sequence>MNGLVPAGCFQPREVFRSINAQEGATNLSLEEWRWLDYKRGRTVAPDRPRGSPQTPFRPNTVAEPDGALSTYHCLPSQIFESCEEVRWRDYTLGKKPTKELVEIVSVVDWATARWKAHNDESSFCPPRKNDHKEVINRVDKWFTASLKQAKTTRSEQLESAEQDRPFRPPAAAAAAAAAASAGDLSDDSPTSRFIKRLNELLAMLSLMESIAQTHINQGGLSPASHVKASLLVKALRERSKILVAELSDAGKEQKIQETAGGGAGREKPRECPDRSERSTVLTPCSTNVIEKEPARHRLMFAPMICEACLFMYPVFGYTEEAVCICPRCSFNRSLPRET</sequence>
<keyword evidence="3" id="KW-1185">Reference proteome</keyword>
<evidence type="ECO:0000256" key="1">
    <source>
        <dbReference type="SAM" id="MobiDB-lite"/>
    </source>
</evidence>
<organism evidence="2 3">
    <name type="scientific">Vitrella brassicaformis (strain CCMP3155)</name>
    <dbReference type="NCBI Taxonomy" id="1169540"/>
    <lineage>
        <taxon>Eukaryota</taxon>
        <taxon>Sar</taxon>
        <taxon>Alveolata</taxon>
        <taxon>Colpodellida</taxon>
        <taxon>Vitrellaceae</taxon>
        <taxon>Vitrella</taxon>
    </lineage>
</organism>
<dbReference type="VEuPathDB" id="CryptoDB:Vbra_5598"/>
<dbReference type="InParanoid" id="A0A0G4F2V6"/>
<feature type="region of interest" description="Disordered" evidence="1">
    <location>
        <begin position="255"/>
        <end position="279"/>
    </location>
</feature>